<gene>
    <name evidence="2" type="ordered locus">Arcve_1805</name>
</gene>
<sequence>MRCAVCGKESSSTICASCYIERNEIVWLDDIIRLTTCPRCGFFRIGGRWKSVGYDEALTDALYSSLRVHPDFEVSDVEVGKEGGKYIVHISGSLWGEGVEVSKTFEARVTREICQRCSREAGGYYESIVQVRADGRDIEEEEFRAVREIIEAVLDKERENMKAFISKIVERKEGIDYYIGDRNIGRKISRRIAEELGGAITESKKISGRKDGRDVYRFTYSVRLPAYRKGDIVEQDGRLAVVTNPRLGKSVSIESGETINLKKPKLVARSSDVVKSVVINVDAAAIEVLHPVTHEVVTAVRPKASFRPGDEVYTFEYEGRVYVIPEELMRV</sequence>
<dbReference type="Pfam" id="PF04981">
    <property type="entry name" value="NMD3"/>
    <property type="match status" value="1"/>
</dbReference>
<dbReference type="PANTHER" id="PTHR12746">
    <property type="entry name" value="NONSENSE-MEDIATED MRNA DECAY PROTEIN 3"/>
    <property type="match status" value="1"/>
</dbReference>
<dbReference type="InterPro" id="IPR007064">
    <property type="entry name" value="Nmd3_N"/>
</dbReference>
<feature type="domain" description="Nmd3 N-terminal" evidence="1">
    <location>
        <begin position="3"/>
        <end position="224"/>
    </location>
</feature>
<dbReference type="Proteomes" id="UP000008136">
    <property type="component" value="Chromosome"/>
</dbReference>
<evidence type="ECO:0000313" key="2">
    <source>
        <dbReference type="EMBL" id="AEA47801.1"/>
    </source>
</evidence>
<organism evidence="2 3">
    <name type="scientific">Archaeoglobus veneficus (strain DSM 11195 / SNP6)</name>
    <dbReference type="NCBI Taxonomy" id="693661"/>
    <lineage>
        <taxon>Archaea</taxon>
        <taxon>Methanobacteriati</taxon>
        <taxon>Methanobacteriota</taxon>
        <taxon>Archaeoglobi</taxon>
        <taxon>Archaeoglobales</taxon>
        <taxon>Archaeoglobaceae</taxon>
        <taxon>Archaeoglobus</taxon>
    </lineage>
</organism>
<dbReference type="EMBL" id="CP002588">
    <property type="protein sequence ID" value="AEA47801.1"/>
    <property type="molecule type" value="Genomic_DNA"/>
</dbReference>
<dbReference type="OrthoDB" id="15051at2157"/>
<dbReference type="PANTHER" id="PTHR12746:SF2">
    <property type="entry name" value="60S RIBOSOMAL EXPORT PROTEIN NMD3"/>
    <property type="match status" value="1"/>
</dbReference>
<dbReference type="eggNOG" id="arCOG04149">
    <property type="taxonomic scope" value="Archaea"/>
</dbReference>
<dbReference type="HOGENOM" id="CLU_065087_0_0_2"/>
<dbReference type="STRING" id="693661.Arcve_1805"/>
<protein>
    <submittedName>
        <fullName evidence="2">NMD3 family protein</fullName>
    </submittedName>
</protein>
<name>F2KQZ5_ARCVS</name>
<proteinExistence type="predicted"/>
<dbReference type="GO" id="GO:0043023">
    <property type="term" value="F:ribosomal large subunit binding"/>
    <property type="evidence" value="ECO:0007669"/>
    <property type="project" value="InterPro"/>
</dbReference>
<evidence type="ECO:0000259" key="1">
    <source>
        <dbReference type="Pfam" id="PF04981"/>
    </source>
</evidence>
<reference evidence="2 3" key="1">
    <citation type="submission" date="2011-03" db="EMBL/GenBank/DDBJ databases">
        <title>The complete genome of Archaeoglobus veneficus SNP6.</title>
        <authorList>
            <consortium name="US DOE Joint Genome Institute (JGI-PGF)"/>
            <person name="Lucas S."/>
            <person name="Copeland A."/>
            <person name="Lapidus A."/>
            <person name="Bruce D."/>
            <person name="Goodwin L."/>
            <person name="Pitluck S."/>
            <person name="Kyrpides N."/>
            <person name="Mavromatis K."/>
            <person name="Pagani I."/>
            <person name="Ivanova N."/>
            <person name="Mikhailova N."/>
            <person name="Lu M."/>
            <person name="Detter J.C."/>
            <person name="Tapia R."/>
            <person name="Han C."/>
            <person name="Land M."/>
            <person name="Hauser L."/>
            <person name="Markowitz V."/>
            <person name="Cheng J.-F."/>
            <person name="Hugenholtz P."/>
            <person name="Woyke T."/>
            <person name="Wu D."/>
            <person name="Spring S."/>
            <person name="Brambilla E."/>
            <person name="Klenk H.-P."/>
            <person name="Eisen J.A."/>
        </authorList>
    </citation>
    <scope>NUCLEOTIDE SEQUENCE [LARGE SCALE GENOMIC DNA]</scope>
    <source>
        <strain>SNP6</strain>
    </source>
</reference>
<dbReference type="GO" id="GO:0005737">
    <property type="term" value="C:cytoplasm"/>
    <property type="evidence" value="ECO:0007669"/>
    <property type="project" value="TreeGrafter"/>
</dbReference>
<dbReference type="AlphaFoldDB" id="F2KQZ5"/>
<keyword evidence="3" id="KW-1185">Reference proteome</keyword>
<dbReference type="InterPro" id="IPR039768">
    <property type="entry name" value="Nmd3"/>
</dbReference>
<evidence type="ECO:0000313" key="3">
    <source>
        <dbReference type="Proteomes" id="UP000008136"/>
    </source>
</evidence>
<accession>F2KQZ5</accession>
<dbReference type="KEGG" id="ave:Arcve_1805"/>